<dbReference type="Gramene" id="Ma06_t33240.1">
    <property type="protein sequence ID" value="Ma06_p33240.1"/>
    <property type="gene ID" value="Ma06_g33240"/>
</dbReference>
<sequence length="28" mass="3348">MYFSTVAAVPLTVYIRRCLTSMIWRRRG</sequence>
<dbReference type="AlphaFoldDB" id="A0A804JN60"/>
<proteinExistence type="predicted"/>
<dbReference type="EnsemblPlants" id="Ma06_t33240.1">
    <property type="protein sequence ID" value="Ma06_p33240.1"/>
    <property type="gene ID" value="Ma06_g33240"/>
</dbReference>
<evidence type="ECO:0000313" key="2">
    <source>
        <dbReference type="Proteomes" id="UP000012960"/>
    </source>
</evidence>
<reference evidence="1" key="1">
    <citation type="submission" date="2021-05" db="UniProtKB">
        <authorList>
            <consortium name="EnsemblPlants"/>
        </authorList>
    </citation>
    <scope>IDENTIFICATION</scope>
    <source>
        <strain evidence="1">subsp. malaccensis</strain>
    </source>
</reference>
<dbReference type="Proteomes" id="UP000012960">
    <property type="component" value="Unplaced"/>
</dbReference>
<accession>A0A804JN60</accession>
<name>A0A804JN60_MUSAM</name>
<dbReference type="InParanoid" id="A0A804JN60"/>
<evidence type="ECO:0000313" key="1">
    <source>
        <dbReference type="EnsemblPlants" id="Ma06_p33240.1"/>
    </source>
</evidence>
<organism evidence="1 2">
    <name type="scientific">Musa acuminata subsp. malaccensis</name>
    <name type="common">Wild banana</name>
    <name type="synonym">Musa malaccensis</name>
    <dbReference type="NCBI Taxonomy" id="214687"/>
    <lineage>
        <taxon>Eukaryota</taxon>
        <taxon>Viridiplantae</taxon>
        <taxon>Streptophyta</taxon>
        <taxon>Embryophyta</taxon>
        <taxon>Tracheophyta</taxon>
        <taxon>Spermatophyta</taxon>
        <taxon>Magnoliopsida</taxon>
        <taxon>Liliopsida</taxon>
        <taxon>Zingiberales</taxon>
        <taxon>Musaceae</taxon>
        <taxon>Musa</taxon>
    </lineage>
</organism>
<keyword evidence="2" id="KW-1185">Reference proteome</keyword>
<protein>
    <submittedName>
        <fullName evidence="1">Uncharacterized protein</fullName>
    </submittedName>
</protein>